<evidence type="ECO:0000256" key="1">
    <source>
        <dbReference type="SAM" id="MobiDB-lite"/>
    </source>
</evidence>
<feature type="compositionally biased region" description="Low complexity" evidence="1">
    <location>
        <begin position="198"/>
        <end position="214"/>
    </location>
</feature>
<gene>
    <name evidence="2" type="ORF">K466DRAFT_607335</name>
</gene>
<feature type="region of interest" description="Disordered" evidence="1">
    <location>
        <begin position="120"/>
        <end position="240"/>
    </location>
</feature>
<organism evidence="2 3">
    <name type="scientific">Polyporus arcularius HHB13444</name>
    <dbReference type="NCBI Taxonomy" id="1314778"/>
    <lineage>
        <taxon>Eukaryota</taxon>
        <taxon>Fungi</taxon>
        <taxon>Dikarya</taxon>
        <taxon>Basidiomycota</taxon>
        <taxon>Agaricomycotina</taxon>
        <taxon>Agaricomycetes</taxon>
        <taxon>Polyporales</taxon>
        <taxon>Polyporaceae</taxon>
        <taxon>Polyporus</taxon>
    </lineage>
</organism>
<name>A0A5C3NX30_9APHY</name>
<accession>A0A5C3NX30</accession>
<sequence length="412" mass="44782">MATPTLDAQIARLSDICQSAWLARPATDSAHRASWERLFRKEAYMLGSTAMKVTQPILVPPFTLAWLAEHNDSVYKKIPMNLEALIPEKAPRQLGPFIQDTQYKFVPVAQGWWTAQDAAHPEPVAPAPGASGANAVAKPRPTIKIPPTSSAVVAAAAPASPTESAPPPAGAARTRKPRTAPVPAPTSVPAQPNRPRTRSGAARPATAPTPSASPENKVDRAKNRPTRAAQKAKGKMPDLPRPYVKNEWIELREPCRPCVADGRTCLVNFAHGAACNHCGNNRHTCTYPLKRKSGAQWTARHLVYALWYWHYSPPGRVDKQPGEAVPKEMTSKGSEYEVPAEFLEDLQVAKVALRAEKAATELAQVTGKQDGGNNPTLGKRGDRSSDDDDEEEDEPARTGRVKPKRPRYIAPT</sequence>
<feature type="compositionally biased region" description="Acidic residues" evidence="1">
    <location>
        <begin position="385"/>
        <end position="394"/>
    </location>
</feature>
<dbReference type="AlphaFoldDB" id="A0A5C3NX30"/>
<feature type="non-terminal residue" evidence="2">
    <location>
        <position position="412"/>
    </location>
</feature>
<dbReference type="EMBL" id="ML212820">
    <property type="protein sequence ID" value="TFK78083.1"/>
    <property type="molecule type" value="Genomic_DNA"/>
</dbReference>
<feature type="compositionally biased region" description="Low complexity" evidence="1">
    <location>
        <begin position="146"/>
        <end position="163"/>
    </location>
</feature>
<proteinExistence type="predicted"/>
<reference evidence="2 3" key="1">
    <citation type="journal article" date="2019" name="Nat. Ecol. Evol.">
        <title>Megaphylogeny resolves global patterns of mushroom evolution.</title>
        <authorList>
            <person name="Varga T."/>
            <person name="Krizsan K."/>
            <person name="Foldi C."/>
            <person name="Dima B."/>
            <person name="Sanchez-Garcia M."/>
            <person name="Sanchez-Ramirez S."/>
            <person name="Szollosi G.J."/>
            <person name="Szarkandi J.G."/>
            <person name="Papp V."/>
            <person name="Albert L."/>
            <person name="Andreopoulos W."/>
            <person name="Angelini C."/>
            <person name="Antonin V."/>
            <person name="Barry K.W."/>
            <person name="Bougher N.L."/>
            <person name="Buchanan P."/>
            <person name="Buyck B."/>
            <person name="Bense V."/>
            <person name="Catcheside P."/>
            <person name="Chovatia M."/>
            <person name="Cooper J."/>
            <person name="Damon W."/>
            <person name="Desjardin D."/>
            <person name="Finy P."/>
            <person name="Geml J."/>
            <person name="Haridas S."/>
            <person name="Hughes K."/>
            <person name="Justo A."/>
            <person name="Karasinski D."/>
            <person name="Kautmanova I."/>
            <person name="Kiss B."/>
            <person name="Kocsube S."/>
            <person name="Kotiranta H."/>
            <person name="LaButti K.M."/>
            <person name="Lechner B.E."/>
            <person name="Liimatainen K."/>
            <person name="Lipzen A."/>
            <person name="Lukacs Z."/>
            <person name="Mihaltcheva S."/>
            <person name="Morgado L.N."/>
            <person name="Niskanen T."/>
            <person name="Noordeloos M.E."/>
            <person name="Ohm R.A."/>
            <person name="Ortiz-Santana B."/>
            <person name="Ovrebo C."/>
            <person name="Racz N."/>
            <person name="Riley R."/>
            <person name="Savchenko A."/>
            <person name="Shiryaev A."/>
            <person name="Soop K."/>
            <person name="Spirin V."/>
            <person name="Szebenyi C."/>
            <person name="Tomsovsky M."/>
            <person name="Tulloss R.E."/>
            <person name="Uehling J."/>
            <person name="Grigoriev I.V."/>
            <person name="Vagvolgyi C."/>
            <person name="Papp T."/>
            <person name="Martin F.M."/>
            <person name="Miettinen O."/>
            <person name="Hibbett D.S."/>
            <person name="Nagy L.G."/>
        </authorList>
    </citation>
    <scope>NUCLEOTIDE SEQUENCE [LARGE SCALE GENOMIC DNA]</scope>
    <source>
        <strain evidence="2 3">HHB13444</strain>
    </source>
</reference>
<dbReference type="InParanoid" id="A0A5C3NX30"/>
<evidence type="ECO:0000313" key="2">
    <source>
        <dbReference type="EMBL" id="TFK78083.1"/>
    </source>
</evidence>
<evidence type="ECO:0000313" key="3">
    <source>
        <dbReference type="Proteomes" id="UP000308197"/>
    </source>
</evidence>
<keyword evidence="3" id="KW-1185">Reference proteome</keyword>
<protein>
    <submittedName>
        <fullName evidence="2">Uncharacterized protein</fullName>
    </submittedName>
</protein>
<dbReference type="Proteomes" id="UP000308197">
    <property type="component" value="Unassembled WGS sequence"/>
</dbReference>
<feature type="compositionally biased region" description="Basic residues" evidence="1">
    <location>
        <begin position="399"/>
        <end position="412"/>
    </location>
</feature>
<feature type="region of interest" description="Disordered" evidence="1">
    <location>
        <begin position="362"/>
        <end position="412"/>
    </location>
</feature>